<feature type="region of interest" description="Disordered" evidence="4">
    <location>
        <begin position="1"/>
        <end position="30"/>
    </location>
</feature>
<dbReference type="PaxDb" id="593117-TGAM_0167"/>
<sequence length="180" mass="20284">MPLGSKKTLNNKERPRYKGSSCTNDGEGKGMPGLLDDIDMKLLEELRKNARENIATLSKKIGIPRTTVHYRIKKLVEEGVIEKFTIKPNYKKLDLGTTAFILARYDPESGINQREVAKRVATLDGVYEVHIITGEWDLLIKVRAKNSEEIGKIVIDKLREIKGIGQTVTMVSFVSVKEEI</sequence>
<keyword evidence="2" id="KW-0238">DNA-binding</keyword>
<dbReference type="PATRIC" id="fig|593117.10.peg.169"/>
<proteinExistence type="predicted"/>
<name>C5A357_THEGJ</name>
<dbReference type="PANTHER" id="PTHR30154:SF34">
    <property type="entry name" value="TRANSCRIPTIONAL REGULATOR AZLB"/>
    <property type="match status" value="1"/>
</dbReference>
<dbReference type="InterPro" id="IPR011008">
    <property type="entry name" value="Dimeric_a/b-barrel"/>
</dbReference>
<keyword evidence="7" id="KW-1185">Reference proteome</keyword>
<accession>C5A357</accession>
<reference evidence="6 7" key="1">
    <citation type="journal article" date="2007" name="Genome Biol.">
        <title>Genome analysis and genome-wide proteomics of Thermococcus gammatolerans, the most radioresistant organism known amongst the Archaea.</title>
        <authorList>
            <person name="Zivanovic Y."/>
            <person name="Armengaud J."/>
            <person name="Lagorce A."/>
            <person name="Leplat C."/>
            <person name="Guerin P."/>
            <person name="Dutertre M."/>
            <person name="Anthouard V."/>
            <person name="Forterre P."/>
            <person name="Wincker P."/>
            <person name="Confalonieri F."/>
        </authorList>
    </citation>
    <scope>NUCLEOTIDE SEQUENCE [LARGE SCALE GENOMIC DNA]</scope>
    <source>
        <strain evidence="7">DSM 15229 / JCM 11827 / EJ3</strain>
    </source>
</reference>
<dbReference type="Gene3D" id="3.30.70.920">
    <property type="match status" value="1"/>
</dbReference>
<dbReference type="InterPro" id="IPR036388">
    <property type="entry name" value="WH-like_DNA-bd_sf"/>
</dbReference>
<dbReference type="Gene3D" id="1.10.10.10">
    <property type="entry name" value="Winged helix-like DNA-binding domain superfamily/Winged helix DNA-binding domain"/>
    <property type="match status" value="1"/>
</dbReference>
<dbReference type="PROSITE" id="PS50956">
    <property type="entry name" value="HTH_ASNC_2"/>
    <property type="match status" value="1"/>
</dbReference>
<dbReference type="InterPro" id="IPR011991">
    <property type="entry name" value="ArsR-like_HTH"/>
</dbReference>
<keyword evidence="3" id="KW-0804">Transcription</keyword>
<protein>
    <submittedName>
        <fullName evidence="6">Transcription regulator, Lrp-AsnC family</fullName>
    </submittedName>
</protein>
<dbReference type="CDD" id="cd00090">
    <property type="entry name" value="HTH_ARSR"/>
    <property type="match status" value="1"/>
</dbReference>
<evidence type="ECO:0000313" key="7">
    <source>
        <dbReference type="Proteomes" id="UP000001488"/>
    </source>
</evidence>
<dbReference type="SMART" id="SM00344">
    <property type="entry name" value="HTH_ASNC"/>
    <property type="match status" value="1"/>
</dbReference>
<organism evidence="6 7">
    <name type="scientific">Thermococcus gammatolerans (strain DSM 15229 / JCM 11827 / EJ3)</name>
    <dbReference type="NCBI Taxonomy" id="593117"/>
    <lineage>
        <taxon>Archaea</taxon>
        <taxon>Methanobacteriati</taxon>
        <taxon>Methanobacteriota</taxon>
        <taxon>Thermococci</taxon>
        <taxon>Thermococcales</taxon>
        <taxon>Thermococcaceae</taxon>
        <taxon>Thermococcus</taxon>
    </lineage>
</organism>
<dbReference type="GO" id="GO:0005829">
    <property type="term" value="C:cytosol"/>
    <property type="evidence" value="ECO:0007669"/>
    <property type="project" value="TreeGrafter"/>
</dbReference>
<dbReference type="InterPro" id="IPR036390">
    <property type="entry name" value="WH_DNA-bd_sf"/>
</dbReference>
<dbReference type="Proteomes" id="UP000001488">
    <property type="component" value="Chromosome"/>
</dbReference>
<evidence type="ECO:0000256" key="4">
    <source>
        <dbReference type="SAM" id="MobiDB-lite"/>
    </source>
</evidence>
<dbReference type="eggNOG" id="arCOG01580">
    <property type="taxonomic scope" value="Archaea"/>
</dbReference>
<dbReference type="Pfam" id="PF13412">
    <property type="entry name" value="HTH_24"/>
    <property type="match status" value="1"/>
</dbReference>
<dbReference type="InterPro" id="IPR000485">
    <property type="entry name" value="AsnC-type_HTH_dom"/>
</dbReference>
<evidence type="ECO:0000259" key="5">
    <source>
        <dbReference type="PROSITE" id="PS50956"/>
    </source>
</evidence>
<dbReference type="Pfam" id="PF01037">
    <property type="entry name" value="AsnC_trans_reg"/>
    <property type="match status" value="1"/>
</dbReference>
<keyword evidence="1" id="KW-0805">Transcription regulation</keyword>
<evidence type="ECO:0000256" key="3">
    <source>
        <dbReference type="ARBA" id="ARBA00023163"/>
    </source>
</evidence>
<dbReference type="AlphaFoldDB" id="C5A357"/>
<dbReference type="HOGENOM" id="CLU_091233_5_4_2"/>
<evidence type="ECO:0000313" key="6">
    <source>
        <dbReference type="EMBL" id="ACS32669.1"/>
    </source>
</evidence>
<dbReference type="PRINTS" id="PR00033">
    <property type="entry name" value="HTHASNC"/>
</dbReference>
<dbReference type="PANTHER" id="PTHR30154">
    <property type="entry name" value="LEUCINE-RESPONSIVE REGULATORY PROTEIN"/>
    <property type="match status" value="1"/>
</dbReference>
<evidence type="ECO:0000256" key="1">
    <source>
        <dbReference type="ARBA" id="ARBA00023015"/>
    </source>
</evidence>
<dbReference type="GO" id="GO:0043565">
    <property type="term" value="F:sequence-specific DNA binding"/>
    <property type="evidence" value="ECO:0007669"/>
    <property type="project" value="InterPro"/>
</dbReference>
<dbReference type="STRING" id="593117.TGAM_0167"/>
<dbReference type="SUPFAM" id="SSF54909">
    <property type="entry name" value="Dimeric alpha+beta barrel"/>
    <property type="match status" value="1"/>
</dbReference>
<dbReference type="GO" id="GO:0043200">
    <property type="term" value="P:response to amino acid"/>
    <property type="evidence" value="ECO:0007669"/>
    <property type="project" value="TreeGrafter"/>
</dbReference>
<dbReference type="InterPro" id="IPR019887">
    <property type="entry name" value="Tscrpt_reg_AsnC/Lrp_C"/>
</dbReference>
<feature type="domain" description="HTH asnC-type" evidence="5">
    <location>
        <begin position="35"/>
        <end position="96"/>
    </location>
</feature>
<dbReference type="KEGG" id="tga:TGAM_0167"/>
<gene>
    <name evidence="6" type="ordered locus">TGAM_0167</name>
</gene>
<dbReference type="SUPFAM" id="SSF46785">
    <property type="entry name" value="Winged helix' DNA-binding domain"/>
    <property type="match status" value="1"/>
</dbReference>
<dbReference type="InterPro" id="IPR019888">
    <property type="entry name" value="Tscrpt_reg_AsnC-like"/>
</dbReference>
<evidence type="ECO:0000256" key="2">
    <source>
        <dbReference type="ARBA" id="ARBA00023125"/>
    </source>
</evidence>
<dbReference type="EMBL" id="CP001398">
    <property type="protein sequence ID" value="ACS32669.1"/>
    <property type="molecule type" value="Genomic_DNA"/>
</dbReference>